<dbReference type="Gene3D" id="2.40.128.110">
    <property type="entry name" value="Lipid/polyisoprenoid-binding, YceI-like"/>
    <property type="match status" value="1"/>
</dbReference>
<name>A0A6H9XGA7_9CORY</name>
<dbReference type="AlphaFoldDB" id="A0A6H9XGA7"/>
<dbReference type="RefSeq" id="WP_005525654.1">
    <property type="nucleotide sequence ID" value="NZ_CP050134.2"/>
</dbReference>
<feature type="domain" description="Lipid/polyisoprenoid-binding YceI-like" evidence="3">
    <location>
        <begin position="57"/>
        <end position="229"/>
    </location>
</feature>
<proteinExistence type="inferred from homology"/>
<dbReference type="Proteomes" id="UP000249886">
    <property type="component" value="Unassembled WGS sequence"/>
</dbReference>
<reference evidence="4 5" key="1">
    <citation type="submission" date="2018-06" db="EMBL/GenBank/DDBJ databases">
        <authorList>
            <consortium name="Pathogen Informatics"/>
            <person name="Doyle S."/>
        </authorList>
    </citation>
    <scope>NUCLEOTIDE SEQUENCE [LARGE SCALE GENOMIC DNA]</scope>
    <source>
        <strain evidence="4 5">NCTC10254</strain>
    </source>
</reference>
<keyword evidence="2" id="KW-1133">Transmembrane helix</keyword>
<gene>
    <name evidence="4" type="primary">yceI</name>
    <name evidence="4" type="ORF">NCTC10254_01335</name>
</gene>
<keyword evidence="2" id="KW-0812">Transmembrane</keyword>
<dbReference type="SMART" id="SM00867">
    <property type="entry name" value="YceI"/>
    <property type="match status" value="1"/>
</dbReference>
<dbReference type="SUPFAM" id="SSF101874">
    <property type="entry name" value="YceI-like"/>
    <property type="match status" value="1"/>
</dbReference>
<dbReference type="PANTHER" id="PTHR34406:SF1">
    <property type="entry name" value="PROTEIN YCEI"/>
    <property type="match status" value="1"/>
</dbReference>
<dbReference type="PANTHER" id="PTHR34406">
    <property type="entry name" value="PROTEIN YCEI"/>
    <property type="match status" value="1"/>
</dbReference>
<keyword evidence="2" id="KW-0472">Membrane</keyword>
<dbReference type="GeneID" id="84573853"/>
<evidence type="ECO:0000259" key="3">
    <source>
        <dbReference type="SMART" id="SM00867"/>
    </source>
</evidence>
<dbReference type="InterPro" id="IPR007372">
    <property type="entry name" value="Lipid/polyisoprenoid-bd_YceI"/>
</dbReference>
<evidence type="ECO:0000313" key="5">
    <source>
        <dbReference type="Proteomes" id="UP000249886"/>
    </source>
</evidence>
<evidence type="ECO:0000256" key="1">
    <source>
        <dbReference type="ARBA" id="ARBA00008812"/>
    </source>
</evidence>
<dbReference type="Pfam" id="PF04264">
    <property type="entry name" value="YceI"/>
    <property type="match status" value="1"/>
</dbReference>
<evidence type="ECO:0000313" key="4">
    <source>
        <dbReference type="EMBL" id="SPW28367.1"/>
    </source>
</evidence>
<organism evidence="4 5">
    <name type="scientific">Corynebacterium matruchotii</name>
    <dbReference type="NCBI Taxonomy" id="43768"/>
    <lineage>
        <taxon>Bacteria</taxon>
        <taxon>Bacillati</taxon>
        <taxon>Actinomycetota</taxon>
        <taxon>Actinomycetes</taxon>
        <taxon>Mycobacteriales</taxon>
        <taxon>Corynebacteriaceae</taxon>
        <taxon>Corynebacterium</taxon>
    </lineage>
</organism>
<dbReference type="InterPro" id="IPR036761">
    <property type="entry name" value="TTHA0802/YceI-like_sf"/>
</dbReference>
<protein>
    <submittedName>
        <fullName evidence="4">Protein yceI</fullName>
    </submittedName>
</protein>
<sequence>MDTRRKPIIIGGVVIIVLLAIFALGTVVMSLLSTPGVHTPELNADNAKPASTDVGGEWQVVTGDAPNISSVGFTFDEILPSDKRTTSGSTQAVRGTITVDDVTLQPGGRIEVDMTSINTDTQRRDVNVRTKLFDTDNYPDAAFEVTEPVDLSALPDDGSVGMVTVPGKLTIKGETREVKPEFQAVRDGDKLTVSTVLRFNRLDYGVKTPEFIAAKVSEEGDLNVLLTFKKS</sequence>
<feature type="transmembrane region" description="Helical" evidence="2">
    <location>
        <begin position="7"/>
        <end position="32"/>
    </location>
</feature>
<evidence type="ECO:0000256" key="2">
    <source>
        <dbReference type="SAM" id="Phobius"/>
    </source>
</evidence>
<comment type="caution">
    <text evidence="4">The sequence shown here is derived from an EMBL/GenBank/DDBJ whole genome shotgun (WGS) entry which is preliminary data.</text>
</comment>
<dbReference type="EMBL" id="UARK01000008">
    <property type="protein sequence ID" value="SPW28367.1"/>
    <property type="molecule type" value="Genomic_DNA"/>
</dbReference>
<accession>A0A6H9XGA7</accession>
<comment type="similarity">
    <text evidence="1">Belongs to the UPF0312 family.</text>
</comment>